<comment type="similarity">
    <text evidence="2">Belongs to the acyltransferase 3 family.</text>
</comment>
<dbReference type="GO" id="GO:0016413">
    <property type="term" value="F:O-acetyltransferase activity"/>
    <property type="evidence" value="ECO:0007669"/>
    <property type="project" value="TreeGrafter"/>
</dbReference>
<dbReference type="Proteomes" id="UP000287872">
    <property type="component" value="Unassembled WGS sequence"/>
</dbReference>
<dbReference type="InterPro" id="IPR002656">
    <property type="entry name" value="Acyl_transf_3_dom"/>
</dbReference>
<keyword evidence="10" id="KW-1185">Reference proteome</keyword>
<feature type="transmembrane region" description="Helical" evidence="7">
    <location>
        <begin position="83"/>
        <end position="106"/>
    </location>
</feature>
<keyword evidence="5 7" id="KW-1133">Transmembrane helix</keyword>
<evidence type="ECO:0000259" key="8">
    <source>
        <dbReference type="Pfam" id="PF01757"/>
    </source>
</evidence>
<evidence type="ECO:0000256" key="3">
    <source>
        <dbReference type="ARBA" id="ARBA00022475"/>
    </source>
</evidence>
<organism evidence="9 10">
    <name type="scientific">Clostridium tagluense</name>
    <dbReference type="NCBI Taxonomy" id="360422"/>
    <lineage>
        <taxon>Bacteria</taxon>
        <taxon>Bacillati</taxon>
        <taxon>Bacillota</taxon>
        <taxon>Clostridia</taxon>
        <taxon>Eubacteriales</taxon>
        <taxon>Clostridiaceae</taxon>
        <taxon>Clostridium</taxon>
    </lineage>
</organism>
<evidence type="ECO:0000256" key="4">
    <source>
        <dbReference type="ARBA" id="ARBA00022692"/>
    </source>
</evidence>
<name>A0A401USA1_9CLOT</name>
<evidence type="ECO:0000313" key="10">
    <source>
        <dbReference type="Proteomes" id="UP000287872"/>
    </source>
</evidence>
<feature type="transmembrane region" description="Helical" evidence="7">
    <location>
        <begin position="203"/>
        <end position="225"/>
    </location>
</feature>
<dbReference type="PANTHER" id="PTHR40074:SF2">
    <property type="entry name" value="O-ACETYLTRANSFERASE WECH"/>
    <property type="match status" value="1"/>
</dbReference>
<keyword evidence="4 7" id="KW-0812">Transmembrane</keyword>
<keyword evidence="6 7" id="KW-0472">Membrane</keyword>
<accession>A0A401USA1</accession>
<evidence type="ECO:0000256" key="1">
    <source>
        <dbReference type="ARBA" id="ARBA00004651"/>
    </source>
</evidence>
<dbReference type="GO" id="GO:0005886">
    <property type="term" value="C:plasma membrane"/>
    <property type="evidence" value="ECO:0007669"/>
    <property type="project" value="UniProtKB-SubCell"/>
</dbReference>
<dbReference type="EMBL" id="BHYK01000033">
    <property type="protein sequence ID" value="GCD12423.1"/>
    <property type="molecule type" value="Genomic_DNA"/>
</dbReference>
<feature type="transmembrane region" description="Helical" evidence="7">
    <location>
        <begin position="160"/>
        <end position="183"/>
    </location>
</feature>
<comment type="caution">
    <text evidence="9">The sequence shown here is derived from an EMBL/GenBank/DDBJ whole genome shotgun (WGS) entry which is preliminary data.</text>
</comment>
<dbReference type="AlphaFoldDB" id="A0A401USA1"/>
<evidence type="ECO:0000313" key="9">
    <source>
        <dbReference type="EMBL" id="GCD12423.1"/>
    </source>
</evidence>
<dbReference type="PANTHER" id="PTHR40074">
    <property type="entry name" value="O-ACETYLTRANSFERASE WECH"/>
    <property type="match status" value="1"/>
</dbReference>
<gene>
    <name evidence="9" type="ORF">Ctaglu_40460</name>
</gene>
<proteinExistence type="inferred from homology"/>
<evidence type="ECO:0000256" key="5">
    <source>
        <dbReference type="ARBA" id="ARBA00022989"/>
    </source>
</evidence>
<dbReference type="Pfam" id="PF01757">
    <property type="entry name" value="Acyl_transf_3"/>
    <property type="match status" value="1"/>
</dbReference>
<dbReference type="RefSeq" id="WP_125005118.1">
    <property type="nucleotide sequence ID" value="NZ_BHYK01000033.1"/>
</dbReference>
<feature type="domain" description="Acyltransferase 3" evidence="8">
    <location>
        <begin position="8"/>
        <end position="317"/>
    </location>
</feature>
<dbReference type="GO" id="GO:0009246">
    <property type="term" value="P:enterobacterial common antigen biosynthetic process"/>
    <property type="evidence" value="ECO:0007669"/>
    <property type="project" value="TreeGrafter"/>
</dbReference>
<feature type="transmembrane region" description="Helical" evidence="7">
    <location>
        <begin position="12"/>
        <end position="30"/>
    </location>
</feature>
<protein>
    <recommendedName>
        <fullName evidence="8">Acyltransferase 3 domain-containing protein</fullName>
    </recommendedName>
</protein>
<evidence type="ECO:0000256" key="2">
    <source>
        <dbReference type="ARBA" id="ARBA00007400"/>
    </source>
</evidence>
<feature type="transmembrane region" description="Helical" evidence="7">
    <location>
        <begin position="42"/>
        <end position="63"/>
    </location>
</feature>
<evidence type="ECO:0000256" key="6">
    <source>
        <dbReference type="ARBA" id="ARBA00023136"/>
    </source>
</evidence>
<feature type="transmembrane region" description="Helical" evidence="7">
    <location>
        <begin position="273"/>
        <end position="290"/>
    </location>
</feature>
<feature type="transmembrane region" description="Helical" evidence="7">
    <location>
        <begin position="299"/>
        <end position="322"/>
    </location>
</feature>
<feature type="transmembrane region" description="Helical" evidence="7">
    <location>
        <begin position="126"/>
        <end position="148"/>
    </location>
</feature>
<sequence length="354" mass="40987">MEYSREEWIIRTKAFAILLVVTVHMFRGFISANMYNYSSFKYIDFTVDSFAMPLFFILSGYLYAKTKQIDSFSKYKKISFNNILNLGIPYFVFTLVQSTINIILSSKTNGTVSIINLLRIPIVPLFQFWFLYTLLIIFLIIPLLEILLKNKYIILSILIILKFASPYLVTNIFLIDSFCDYAFYFYIGKMLYLKNKTLVTNNLALALFSLIYIFLNILAYTKFIYIHNKFISSILEIALSLTGSLFAIFVTSLLSTINNFIRNILNIIGKYSFHIYLLHVIPMAGIRIVLSKIFKIDNFALHTALGLILGVSIPIIAGYIAYKINILNFFFYPTKYIYKTKESSIKTMPNINSQ</sequence>
<comment type="subcellular location">
    <subcellularLocation>
        <location evidence="1">Cell membrane</location>
        <topology evidence="1">Multi-pass membrane protein</topology>
    </subcellularLocation>
</comment>
<keyword evidence="3" id="KW-1003">Cell membrane</keyword>
<reference evidence="9 10" key="1">
    <citation type="submission" date="2018-11" db="EMBL/GenBank/DDBJ databases">
        <title>Genome sequencing and assembly of Clostridium tagluense strain A121.</title>
        <authorList>
            <person name="Murakami T."/>
            <person name="Segawa T."/>
            <person name="Shcherbakova V.A."/>
            <person name="Mori H."/>
            <person name="Yoshimura Y."/>
        </authorList>
    </citation>
    <scope>NUCLEOTIDE SEQUENCE [LARGE SCALE GENOMIC DNA]</scope>
    <source>
        <strain evidence="9 10">A121</strain>
    </source>
</reference>
<evidence type="ECO:0000256" key="7">
    <source>
        <dbReference type="SAM" id="Phobius"/>
    </source>
</evidence>
<dbReference type="OrthoDB" id="6623990at2"/>
<feature type="transmembrane region" description="Helical" evidence="7">
    <location>
        <begin position="237"/>
        <end position="261"/>
    </location>
</feature>